<feature type="non-terminal residue" evidence="2">
    <location>
        <position position="88"/>
    </location>
</feature>
<comment type="caution">
    <text evidence="2">The sequence shown here is derived from an EMBL/GenBank/DDBJ whole genome shotgun (WGS) entry which is preliminary data.</text>
</comment>
<evidence type="ECO:0000259" key="1">
    <source>
        <dbReference type="PROSITE" id="PS50878"/>
    </source>
</evidence>
<gene>
    <name evidence="2" type="ORF">E2R48_10845</name>
</gene>
<dbReference type="InterPro" id="IPR043128">
    <property type="entry name" value="Rev_trsase/Diguanyl_cyclase"/>
</dbReference>
<dbReference type="InterPro" id="IPR000477">
    <property type="entry name" value="RT_dom"/>
</dbReference>
<accession>A0AAX2S1L5</accession>
<dbReference type="AlphaFoldDB" id="A0AAX2S1L5"/>
<sequence>LETHFGMKGSRTIRENKTYLVRYADDFIISGKTKELLENQVIPLVQSFLNERGLSLSVEKTKVVHIEQGFDFLGWNVRRFKGKILNRP</sequence>
<dbReference type="EMBL" id="SNRV01000124">
    <property type="protein sequence ID" value="TEW24525.1"/>
    <property type="molecule type" value="Genomic_DNA"/>
</dbReference>
<proteinExistence type="predicted"/>
<dbReference type="PROSITE" id="PS50878">
    <property type="entry name" value="RT_POL"/>
    <property type="match status" value="1"/>
</dbReference>
<keyword evidence="2" id="KW-0808">Transferase</keyword>
<dbReference type="InterPro" id="IPR043502">
    <property type="entry name" value="DNA/RNA_pol_sf"/>
</dbReference>
<keyword evidence="2" id="KW-0548">Nucleotidyltransferase</keyword>
<feature type="non-terminal residue" evidence="2">
    <location>
        <position position="1"/>
    </location>
</feature>
<feature type="domain" description="Reverse transcriptase" evidence="1">
    <location>
        <begin position="1"/>
        <end position="77"/>
    </location>
</feature>
<dbReference type="Gene3D" id="3.30.70.270">
    <property type="match status" value="1"/>
</dbReference>
<evidence type="ECO:0000313" key="3">
    <source>
        <dbReference type="Proteomes" id="UP000297565"/>
    </source>
</evidence>
<reference evidence="2 3" key="1">
    <citation type="submission" date="2019-03" db="EMBL/GenBank/DDBJ databases">
        <title>Horizontal Gene Transfer Machinery in Histophilus somni.</title>
        <authorList>
            <person name="Mostafa Nazari M."/>
            <person name="Liljebjelke K."/>
        </authorList>
    </citation>
    <scope>NUCLEOTIDE SEQUENCE [LARGE SCALE GENOMIC DNA]</scope>
    <source>
        <strain evidence="2 3">UOC-EPH-KLM-04</strain>
    </source>
</reference>
<name>A0AAX2S1L5_HISSO</name>
<protein>
    <submittedName>
        <fullName evidence="2">RNA-directed DNA polymerase</fullName>
    </submittedName>
</protein>
<keyword evidence="2" id="KW-0695">RNA-directed DNA polymerase</keyword>
<evidence type="ECO:0000313" key="2">
    <source>
        <dbReference type="EMBL" id="TEW24525.1"/>
    </source>
</evidence>
<dbReference type="GO" id="GO:0003964">
    <property type="term" value="F:RNA-directed DNA polymerase activity"/>
    <property type="evidence" value="ECO:0007669"/>
    <property type="project" value="UniProtKB-KW"/>
</dbReference>
<dbReference type="SUPFAM" id="SSF56672">
    <property type="entry name" value="DNA/RNA polymerases"/>
    <property type="match status" value="1"/>
</dbReference>
<organism evidence="2 3">
    <name type="scientific">Histophilus somni</name>
    <name type="common">Haemophilus somnus</name>
    <dbReference type="NCBI Taxonomy" id="731"/>
    <lineage>
        <taxon>Bacteria</taxon>
        <taxon>Pseudomonadati</taxon>
        <taxon>Pseudomonadota</taxon>
        <taxon>Gammaproteobacteria</taxon>
        <taxon>Pasteurellales</taxon>
        <taxon>Pasteurellaceae</taxon>
        <taxon>Histophilus</taxon>
    </lineage>
</organism>
<dbReference type="Proteomes" id="UP000297565">
    <property type="component" value="Unassembled WGS sequence"/>
</dbReference>
<dbReference type="Pfam" id="PF00078">
    <property type="entry name" value="RVT_1"/>
    <property type="match status" value="1"/>
</dbReference>